<dbReference type="AlphaFoldDB" id="A0A7J5XVQ5"/>
<organism evidence="1 2">
    <name type="scientific">Dissostichus mawsoni</name>
    <name type="common">Antarctic cod</name>
    <dbReference type="NCBI Taxonomy" id="36200"/>
    <lineage>
        <taxon>Eukaryota</taxon>
        <taxon>Metazoa</taxon>
        <taxon>Chordata</taxon>
        <taxon>Craniata</taxon>
        <taxon>Vertebrata</taxon>
        <taxon>Euteleostomi</taxon>
        <taxon>Actinopterygii</taxon>
        <taxon>Neopterygii</taxon>
        <taxon>Teleostei</taxon>
        <taxon>Neoteleostei</taxon>
        <taxon>Acanthomorphata</taxon>
        <taxon>Eupercaria</taxon>
        <taxon>Perciformes</taxon>
        <taxon>Notothenioidei</taxon>
        <taxon>Nototheniidae</taxon>
        <taxon>Dissostichus</taxon>
    </lineage>
</organism>
<comment type="caution">
    <text evidence="1">The sequence shown here is derived from an EMBL/GenBank/DDBJ whole genome shotgun (WGS) entry which is preliminary data.</text>
</comment>
<sequence length="61" mass="6903">MSKQPSHPKLCTLSTTQATLKQCGVIMNSWMCHDGDESSHMHLYHNATNTRHTDEISVFSQ</sequence>
<accession>A0A7J5XVQ5</accession>
<name>A0A7J5XVQ5_DISMA</name>
<dbReference type="EMBL" id="JAAKFY010000020">
    <property type="protein sequence ID" value="KAF3840883.1"/>
    <property type="molecule type" value="Genomic_DNA"/>
</dbReference>
<evidence type="ECO:0000313" key="2">
    <source>
        <dbReference type="Proteomes" id="UP000518266"/>
    </source>
</evidence>
<keyword evidence="2" id="KW-1185">Reference proteome</keyword>
<dbReference type="Proteomes" id="UP000518266">
    <property type="component" value="Unassembled WGS sequence"/>
</dbReference>
<protein>
    <submittedName>
        <fullName evidence="1">Uncharacterized protein</fullName>
    </submittedName>
</protein>
<gene>
    <name evidence="1" type="ORF">F7725_006745</name>
</gene>
<evidence type="ECO:0000313" key="1">
    <source>
        <dbReference type="EMBL" id="KAF3840883.1"/>
    </source>
</evidence>
<proteinExistence type="predicted"/>
<reference evidence="1 2" key="1">
    <citation type="submission" date="2020-03" db="EMBL/GenBank/DDBJ databases">
        <title>Dissostichus mawsoni Genome sequencing and assembly.</title>
        <authorList>
            <person name="Park H."/>
        </authorList>
    </citation>
    <scope>NUCLEOTIDE SEQUENCE [LARGE SCALE GENOMIC DNA]</scope>
    <source>
        <strain evidence="1">DM0001</strain>
        <tissue evidence="1">Muscle</tissue>
    </source>
</reference>